<evidence type="ECO:0000313" key="2">
    <source>
        <dbReference type="EMBL" id="TWF34874.1"/>
    </source>
</evidence>
<dbReference type="OrthoDB" id="9763697at2"/>
<reference evidence="2 3" key="1">
    <citation type="submission" date="2019-06" db="EMBL/GenBank/DDBJ databases">
        <title>Sorghum-associated microbial communities from plants grown in Nebraska, USA.</title>
        <authorList>
            <person name="Schachtman D."/>
        </authorList>
    </citation>
    <scope>NUCLEOTIDE SEQUENCE [LARGE SCALE GENOMIC DNA]</scope>
    <source>
        <strain evidence="2 3">1209</strain>
    </source>
</reference>
<dbReference type="Proteomes" id="UP000320811">
    <property type="component" value="Unassembled WGS sequence"/>
</dbReference>
<dbReference type="RefSeq" id="WP_145673559.1">
    <property type="nucleotide sequence ID" value="NZ_VIWO01000010.1"/>
</dbReference>
<name>A0A561P9R9_9BACT</name>
<organism evidence="2 3">
    <name type="scientific">Chitinophaga polysaccharea</name>
    <dbReference type="NCBI Taxonomy" id="1293035"/>
    <lineage>
        <taxon>Bacteria</taxon>
        <taxon>Pseudomonadati</taxon>
        <taxon>Bacteroidota</taxon>
        <taxon>Chitinophagia</taxon>
        <taxon>Chitinophagales</taxon>
        <taxon>Chitinophagaceae</taxon>
        <taxon>Chitinophaga</taxon>
    </lineage>
</organism>
<protein>
    <submittedName>
        <fullName evidence="2">Uncharacterized protein DUF4132</fullName>
    </submittedName>
</protein>
<proteinExistence type="predicted"/>
<gene>
    <name evidence="2" type="ORF">FHW36_11072</name>
</gene>
<sequence length="965" mass="110540">MPYNKETILPLLEKLNLTNYENNEPLRSGVDFLTGVTFQPPIFTDEHADTPGLFITLLRVPELWDDNDRLVLQLISAPNTWARCQDRFLRTIVPMMDMPGTSSSIVLRFSYFTSFLQQRGCTPEEIGSRLISYSGDGHNFDLAPLKFTPLRKFLQDLMKSAAPHVVDAYLHTWRDKPWNSLFYRLLAKAHPEREMEYLENRLLRGYTLADWYELSRVLLQNNVQKYADLVARITGTFTAGQQYAAALLGYHLLATQLPEQYVPVLKTAAYDFLEAPHTNIEAPAHNGIQASSMPPPVVLAIKDLLQYDQPAVLSYLGNYLTAKRYMHPDTFQVLAEELKENAVSLLLQALANDYDARVVLPALSQLPVSLYMDQLWPFTLHKLKSVRSLVAVILAEHPQALEKAGELLEHKKADQRLTAVQILCRLNNAHARTLLQEAVQKEINDDARDLMLETLNYPTIEDGDDLTVVTRLVAYAKKRHKLSRPAEKWLDDTSLPFLYLLDGQVMSIEMMRFLLYRMSRVKEVRADMEVKPLLRLIDRSRSGEFASALFQQYQQQGGDASIRYLLIVAAMLGDDQLVEKLKDAMHFWIESKRFKMAEHGIAALAMQGSANALRFVEFLSRRYRIRKSAVGAAALATLQSTAAELGISIHELGDRIAPDFGFTGMFKYVEINNETWRVFIDNHFKPGYLNENNRRFKSIPTGTSNEMRESFKLLAKEITDAVKSQSQRLEYFLVIQRKWSSHAWQQLFLGNPLMFVFAKRLLWGLFDEQDQLITPFYCQDNMALLTAVDTEITLLENTSVRILHPLMLDTATLQQWKHKFVERGIEPVFPQLNRPVSALLPQQAYTTLVDDFEDISMESEVLHAHMEQKGWKLSEGSDSKFMYAWHKTDDVHQLEVILEMSSITAADQFRSKLGKLYFIDKTKTSQRWFRSTDKEAADCLLPLKNVPPVFYSEAITDITVSRGQA</sequence>
<dbReference type="AlphaFoldDB" id="A0A561P9R9"/>
<dbReference type="InterPro" id="IPR025406">
    <property type="entry name" value="DUF4132"/>
</dbReference>
<dbReference type="EMBL" id="VIWO01000010">
    <property type="protein sequence ID" value="TWF34874.1"/>
    <property type="molecule type" value="Genomic_DNA"/>
</dbReference>
<accession>A0A561P9R9</accession>
<dbReference type="Pfam" id="PF13569">
    <property type="entry name" value="DUF4132"/>
    <property type="match status" value="1"/>
</dbReference>
<keyword evidence="3" id="KW-1185">Reference proteome</keyword>
<evidence type="ECO:0000259" key="1">
    <source>
        <dbReference type="Pfam" id="PF13569"/>
    </source>
</evidence>
<evidence type="ECO:0000313" key="3">
    <source>
        <dbReference type="Proteomes" id="UP000320811"/>
    </source>
</evidence>
<comment type="caution">
    <text evidence="2">The sequence shown here is derived from an EMBL/GenBank/DDBJ whole genome shotgun (WGS) entry which is preliminary data.</text>
</comment>
<feature type="domain" description="DUF4132" evidence="1">
    <location>
        <begin position="694"/>
        <end position="871"/>
    </location>
</feature>